<dbReference type="OrthoDB" id="2838298at2759"/>
<dbReference type="Gene3D" id="1.20.1280.50">
    <property type="match status" value="1"/>
</dbReference>
<sequence length="394" mass="44046">MPPHGTALDDLGQNQVKTSLSPSTAPILKIPIELITEIFHHFLPGTYPSAPPLLGPGADAPDEDSPTLLTQVCRHWRCIAHATPTLWRAIAIFDSCDEQGDPIEEPDKLLLARLDAMRRWLELSQPRLLSIRVGETNKGHSLRAEAINILLENRSRWEYFGFTPWIRTELEGRHIHGSFPSLRRLAIDTIDDIEGQRIFDPVDSPVLDDVTLCSSQWSHSANDLKTLLPWHQLTILLVESAMSRDDVLDVLALCPNLVHCRFDVLPLQTSTATSVLHLPLLKTAIFTLPSAAEVTEAEPTVLQYLRLPGLSRLCVSQNLLLAEILSRSSHHTLAEVVAALECPRLDALHIVDASYDFLGSQQDCPELTKKFTFQNPLDKSILDAEEWGSWDIFL</sequence>
<gene>
    <name evidence="1" type="ORF">HMN09_00211000</name>
</gene>
<accession>A0A8H6TT12</accession>
<organism evidence="1 2">
    <name type="scientific">Mycena chlorophos</name>
    <name type="common">Agaric fungus</name>
    <name type="synonym">Agaricus chlorophos</name>
    <dbReference type="NCBI Taxonomy" id="658473"/>
    <lineage>
        <taxon>Eukaryota</taxon>
        <taxon>Fungi</taxon>
        <taxon>Dikarya</taxon>
        <taxon>Basidiomycota</taxon>
        <taxon>Agaricomycotina</taxon>
        <taxon>Agaricomycetes</taxon>
        <taxon>Agaricomycetidae</taxon>
        <taxon>Agaricales</taxon>
        <taxon>Marasmiineae</taxon>
        <taxon>Mycenaceae</taxon>
        <taxon>Mycena</taxon>
    </lineage>
</organism>
<reference evidence="1" key="1">
    <citation type="submission" date="2020-05" db="EMBL/GenBank/DDBJ databases">
        <title>Mycena genomes resolve the evolution of fungal bioluminescence.</title>
        <authorList>
            <person name="Tsai I.J."/>
        </authorList>
    </citation>
    <scope>NUCLEOTIDE SEQUENCE</scope>
    <source>
        <strain evidence="1">110903Hualien_Pintung</strain>
    </source>
</reference>
<keyword evidence="2" id="KW-1185">Reference proteome</keyword>
<dbReference type="EMBL" id="JACAZE010000002">
    <property type="protein sequence ID" value="KAF7321220.1"/>
    <property type="molecule type" value="Genomic_DNA"/>
</dbReference>
<protein>
    <recommendedName>
        <fullName evidence="3">F-box domain-containing protein</fullName>
    </recommendedName>
</protein>
<evidence type="ECO:0000313" key="1">
    <source>
        <dbReference type="EMBL" id="KAF7321220.1"/>
    </source>
</evidence>
<name>A0A8H6TT12_MYCCL</name>
<evidence type="ECO:0008006" key="3">
    <source>
        <dbReference type="Google" id="ProtNLM"/>
    </source>
</evidence>
<dbReference type="Proteomes" id="UP000613580">
    <property type="component" value="Unassembled WGS sequence"/>
</dbReference>
<proteinExistence type="predicted"/>
<dbReference type="AlphaFoldDB" id="A0A8H6TT12"/>
<evidence type="ECO:0000313" key="2">
    <source>
        <dbReference type="Proteomes" id="UP000613580"/>
    </source>
</evidence>
<comment type="caution">
    <text evidence="1">The sequence shown here is derived from an EMBL/GenBank/DDBJ whole genome shotgun (WGS) entry which is preliminary data.</text>
</comment>